<evidence type="ECO:0000256" key="2">
    <source>
        <dbReference type="SAM" id="SignalP"/>
    </source>
</evidence>
<keyword evidence="5" id="KW-1185">Reference proteome</keyword>
<dbReference type="RefSeq" id="WP_169350469.1">
    <property type="nucleotide sequence ID" value="NZ_JABBJJ010000309.1"/>
</dbReference>
<name>A0A848LU15_9BACT</name>
<dbReference type="AlphaFoldDB" id="A0A848LU15"/>
<dbReference type="InterPro" id="IPR040841">
    <property type="entry name" value="Luciferase_dom"/>
</dbReference>
<keyword evidence="2" id="KW-0732">Signal</keyword>
<feature type="domain" description="Luciferase" evidence="3">
    <location>
        <begin position="130"/>
        <end position="189"/>
    </location>
</feature>
<feature type="chain" id="PRO_5032428634" evidence="2">
    <location>
        <begin position="25"/>
        <end position="219"/>
    </location>
</feature>
<evidence type="ECO:0000256" key="1">
    <source>
        <dbReference type="SAM" id="MobiDB-lite"/>
    </source>
</evidence>
<protein>
    <submittedName>
        <fullName evidence="4">Phospholipase</fullName>
    </submittedName>
</protein>
<evidence type="ECO:0000313" key="4">
    <source>
        <dbReference type="EMBL" id="NMO21276.1"/>
    </source>
</evidence>
<organism evidence="4 5">
    <name type="scientific">Pyxidicoccus fallax</name>
    <dbReference type="NCBI Taxonomy" id="394095"/>
    <lineage>
        <taxon>Bacteria</taxon>
        <taxon>Pseudomonadati</taxon>
        <taxon>Myxococcota</taxon>
        <taxon>Myxococcia</taxon>
        <taxon>Myxococcales</taxon>
        <taxon>Cystobacterineae</taxon>
        <taxon>Myxococcaceae</taxon>
        <taxon>Pyxidicoccus</taxon>
    </lineage>
</organism>
<dbReference type="PANTHER" id="PTHR38695">
    <property type="entry name" value="AMINO ACID PERMEASE_ SLC12A DOMAIN-CONTAINING PROTEIN"/>
    <property type="match status" value="1"/>
</dbReference>
<dbReference type="EMBL" id="JABBJJ010000309">
    <property type="protein sequence ID" value="NMO21276.1"/>
    <property type="molecule type" value="Genomic_DNA"/>
</dbReference>
<comment type="caution">
    <text evidence="4">The sequence shown here is derived from an EMBL/GenBank/DDBJ whole genome shotgun (WGS) entry which is preliminary data.</text>
</comment>
<dbReference type="Proteomes" id="UP000518300">
    <property type="component" value="Unassembled WGS sequence"/>
</dbReference>
<sequence>MRSRTLVDMLLTAPLLLAAACAPAEREPARPAPQKARAFTPAVPELDTAFRMPARRGPRPETSDAPPGTPLAHRQLSQQSPVDIQERLFQRAASLPDVTVAPSGISVPGARAFWLHPAQARGPRAAFQVGTEFAHIHPTHDGSLHMMFPPGLARQVFQQGWGMPHPRSGTPMVFGPRDAEELEVVWQLLLRSYTWARDGQAVGVALETTSTRATSERTP</sequence>
<feature type="region of interest" description="Disordered" evidence="1">
    <location>
        <begin position="49"/>
        <end position="78"/>
    </location>
</feature>
<dbReference type="PROSITE" id="PS51257">
    <property type="entry name" value="PROKAR_LIPOPROTEIN"/>
    <property type="match status" value="1"/>
</dbReference>
<evidence type="ECO:0000259" key="3">
    <source>
        <dbReference type="Pfam" id="PF17648"/>
    </source>
</evidence>
<dbReference type="PANTHER" id="PTHR38695:SF1">
    <property type="entry name" value="AMINO ACID PERMEASE_ SLC12A DOMAIN-CONTAINING PROTEIN"/>
    <property type="match status" value="1"/>
</dbReference>
<proteinExistence type="predicted"/>
<feature type="signal peptide" evidence="2">
    <location>
        <begin position="1"/>
        <end position="24"/>
    </location>
</feature>
<gene>
    <name evidence="4" type="ORF">HG543_41465</name>
</gene>
<dbReference type="Pfam" id="PF17648">
    <property type="entry name" value="Luciferase"/>
    <property type="match status" value="1"/>
</dbReference>
<reference evidence="4 5" key="1">
    <citation type="submission" date="2020-04" db="EMBL/GenBank/DDBJ databases">
        <title>Draft genome of Pyxidicoccus fallax type strain.</title>
        <authorList>
            <person name="Whitworth D.E."/>
        </authorList>
    </citation>
    <scope>NUCLEOTIDE SEQUENCE [LARGE SCALE GENOMIC DNA]</scope>
    <source>
        <strain evidence="4 5">DSM 14698</strain>
    </source>
</reference>
<accession>A0A848LU15</accession>
<evidence type="ECO:0000313" key="5">
    <source>
        <dbReference type="Proteomes" id="UP000518300"/>
    </source>
</evidence>
<dbReference type="InterPro" id="IPR048273">
    <property type="entry name" value="Luciferase"/>
</dbReference>